<name>A0A0J0XJ25_9TREE</name>
<proteinExistence type="predicted"/>
<dbReference type="AlphaFoldDB" id="A0A0J0XJ25"/>
<keyword evidence="3" id="KW-1185">Reference proteome</keyword>
<dbReference type="OrthoDB" id="2569556at2759"/>
<evidence type="ECO:0000313" key="3">
    <source>
        <dbReference type="Proteomes" id="UP000053611"/>
    </source>
</evidence>
<gene>
    <name evidence="2" type="ORF">CC85DRAFT_286770</name>
</gene>
<protein>
    <submittedName>
        <fullName evidence="2">Uncharacterized protein</fullName>
    </submittedName>
</protein>
<reference evidence="2 3" key="1">
    <citation type="submission" date="2015-03" db="EMBL/GenBank/DDBJ databases">
        <title>Genomics and transcriptomics of the oil-accumulating basidiomycete yeast T. oleaginosus allow insights into substrate utilization and the diverse evolutionary trajectories of mating systems in fungi.</title>
        <authorList>
            <consortium name="DOE Joint Genome Institute"/>
            <person name="Kourist R."/>
            <person name="Kracht O."/>
            <person name="Bracharz F."/>
            <person name="Lipzen A."/>
            <person name="Nolan M."/>
            <person name="Ohm R."/>
            <person name="Grigoriev I."/>
            <person name="Sun S."/>
            <person name="Heitman J."/>
            <person name="Bruck T."/>
            <person name="Nowrousian M."/>
        </authorList>
    </citation>
    <scope>NUCLEOTIDE SEQUENCE [LARGE SCALE GENOMIC DNA]</scope>
    <source>
        <strain evidence="2 3">IBC0246</strain>
    </source>
</reference>
<evidence type="ECO:0000313" key="2">
    <source>
        <dbReference type="EMBL" id="KLT41077.1"/>
    </source>
</evidence>
<dbReference type="GeneID" id="28984233"/>
<organism evidence="2 3">
    <name type="scientific">Cutaneotrichosporon oleaginosum</name>
    <dbReference type="NCBI Taxonomy" id="879819"/>
    <lineage>
        <taxon>Eukaryota</taxon>
        <taxon>Fungi</taxon>
        <taxon>Dikarya</taxon>
        <taxon>Basidiomycota</taxon>
        <taxon>Agaricomycotina</taxon>
        <taxon>Tremellomycetes</taxon>
        <taxon>Trichosporonales</taxon>
        <taxon>Trichosporonaceae</taxon>
        <taxon>Cutaneotrichosporon</taxon>
    </lineage>
</organism>
<dbReference type="EMBL" id="KQ087223">
    <property type="protein sequence ID" value="KLT41077.1"/>
    <property type="molecule type" value="Genomic_DNA"/>
</dbReference>
<accession>A0A0J0XJ25</accession>
<feature type="region of interest" description="Disordered" evidence="1">
    <location>
        <begin position="17"/>
        <end position="39"/>
    </location>
</feature>
<dbReference type="Proteomes" id="UP000053611">
    <property type="component" value="Unassembled WGS sequence"/>
</dbReference>
<dbReference type="RefSeq" id="XP_018277568.1">
    <property type="nucleotide sequence ID" value="XM_018423630.1"/>
</dbReference>
<evidence type="ECO:0000256" key="1">
    <source>
        <dbReference type="SAM" id="MobiDB-lite"/>
    </source>
</evidence>
<sequence>MRATSILRKASKAATAAAEAPQRLSKTAAKRTPFLPQGQAPRATLSSLIGLHHEAATFMRDPEEITTAFESTFRYHVPQFQSYSAFRAAALRAREEHATGGLVNFATRSPGGHGARRAVGIGGEDDLPDQAQVKRNVFRPSRGWVKSSRMAGEMSERELKVKEALFGTWERAQDGVPRPALDGVVDVLEARGLSVEEAAKQWKNRE</sequence>